<dbReference type="InterPro" id="IPR023346">
    <property type="entry name" value="Lysozyme-like_dom_sf"/>
</dbReference>
<gene>
    <name evidence="4" type="ORF">NWE73_17195</name>
</gene>
<dbReference type="PANTHER" id="PTHR38477:SF1">
    <property type="entry name" value="MUREIN L,D-TRANSPEPTIDASE CATALYTIC DOMAIN FAMILY PROTEIN"/>
    <property type="match status" value="1"/>
</dbReference>
<keyword evidence="2" id="KW-0732">Signal</keyword>
<evidence type="ECO:0000256" key="1">
    <source>
        <dbReference type="SAM" id="MobiDB-lite"/>
    </source>
</evidence>
<reference evidence="4" key="1">
    <citation type="submission" date="2022-08" db="EMBL/GenBank/DDBJ databases">
        <title>Novel Bdellovibrio Species Isolated from Svalbard: Designation Bdellovibrio svalbardensis.</title>
        <authorList>
            <person name="Mitchell R.J."/>
            <person name="Choi S.Y."/>
        </authorList>
    </citation>
    <scope>NUCLEOTIDE SEQUENCE</scope>
    <source>
        <strain evidence="4">PAP01</strain>
    </source>
</reference>
<dbReference type="Pfam" id="PF01464">
    <property type="entry name" value="SLT"/>
    <property type="match status" value="1"/>
</dbReference>
<evidence type="ECO:0000313" key="4">
    <source>
        <dbReference type="EMBL" id="MDG0818122.1"/>
    </source>
</evidence>
<accession>A0ABT6DMM4</accession>
<evidence type="ECO:0000256" key="2">
    <source>
        <dbReference type="SAM" id="SignalP"/>
    </source>
</evidence>
<comment type="caution">
    <text evidence="4">The sequence shown here is derived from an EMBL/GenBank/DDBJ whole genome shotgun (WGS) entry which is preliminary data.</text>
</comment>
<dbReference type="PANTHER" id="PTHR38477">
    <property type="entry name" value="HYPOTHETICAL EXPORTED PROTEIN"/>
    <property type="match status" value="1"/>
</dbReference>
<dbReference type="Proteomes" id="UP001152321">
    <property type="component" value="Unassembled WGS sequence"/>
</dbReference>
<evidence type="ECO:0000259" key="3">
    <source>
        <dbReference type="Pfam" id="PF01464"/>
    </source>
</evidence>
<feature type="region of interest" description="Disordered" evidence="1">
    <location>
        <begin position="262"/>
        <end position="286"/>
    </location>
</feature>
<dbReference type="Pfam" id="PF13645">
    <property type="entry name" value="YkuD_2"/>
    <property type="match status" value="1"/>
</dbReference>
<feature type="signal peptide" evidence="2">
    <location>
        <begin position="1"/>
        <end position="27"/>
    </location>
</feature>
<proteinExistence type="predicted"/>
<feature type="chain" id="PRO_5045564792" evidence="2">
    <location>
        <begin position="28"/>
        <end position="467"/>
    </location>
</feature>
<protein>
    <submittedName>
        <fullName evidence="4">Murein L,D-transpeptidase catalytic domain family protein</fullName>
    </submittedName>
</protein>
<name>A0ABT6DMM4_9BACT</name>
<dbReference type="EMBL" id="JANRMI010000006">
    <property type="protein sequence ID" value="MDG0818122.1"/>
    <property type="molecule type" value="Genomic_DNA"/>
</dbReference>
<dbReference type="InterPro" id="IPR032676">
    <property type="entry name" value="YkuD_2"/>
</dbReference>
<dbReference type="Gene3D" id="1.10.530.10">
    <property type="match status" value="1"/>
</dbReference>
<dbReference type="SUPFAM" id="SSF53955">
    <property type="entry name" value="Lysozyme-like"/>
    <property type="match status" value="1"/>
</dbReference>
<dbReference type="PROSITE" id="PS51257">
    <property type="entry name" value="PROKAR_LIPOPROTEIN"/>
    <property type="match status" value="1"/>
</dbReference>
<feature type="domain" description="Transglycosylase SLT" evidence="3">
    <location>
        <begin position="340"/>
        <end position="424"/>
    </location>
</feature>
<feature type="compositionally biased region" description="Pro residues" evidence="1">
    <location>
        <begin position="274"/>
        <end position="284"/>
    </location>
</feature>
<evidence type="ECO:0000313" key="5">
    <source>
        <dbReference type="Proteomes" id="UP001152321"/>
    </source>
</evidence>
<organism evidence="4 5">
    <name type="scientific">Bdellovibrio svalbardensis</name>
    <dbReference type="NCBI Taxonomy" id="2972972"/>
    <lineage>
        <taxon>Bacteria</taxon>
        <taxon>Pseudomonadati</taxon>
        <taxon>Bdellovibrionota</taxon>
        <taxon>Bdellovibrionia</taxon>
        <taxon>Bdellovibrionales</taxon>
        <taxon>Pseudobdellovibrionaceae</taxon>
        <taxon>Bdellovibrio</taxon>
    </lineage>
</organism>
<keyword evidence="5" id="KW-1185">Reference proteome</keyword>
<dbReference type="InterPro" id="IPR008258">
    <property type="entry name" value="Transglycosylase_SLT_dom_1"/>
</dbReference>
<sequence length="467" mass="51105">MTINVKRHTLFARFRNTILATSLLTLAACGNGSHTNQNGETVLPDETTQEQVVETPLADESQKVADDIAVETTATSDRAAILAKYAYLDPKHLVPTKALEDAVVYFEQNKSKFSNRNYISVINYGQSSKEARFYMVDMNSGGVWAIHTAHGKGSDANHDGYAEKFSNTSGSNASSLGYMRTGETYIGSHGLSLKLDGLSSTNSNVRARSIVIHPAAYVSEASVIQGRSWGCPAVLPAYRDKVIAALKNGSLIYAVVDKGTRDRDWSSGTVTTPTPTPTPNPPAEPTTREVVPLWEAKVSGSSAWTAHVESELDRIGQNLLNVVPADQSLFCPKYSKLTTAQRKQYWSFLISSMVRFESNFNTNTTYTENFNDSNGNRVVSRGLLQISIESGNAYGCAFKTTKDLHDPKQNLSCGIRILDRWIGRDKRIAGNVSGWKGGARYWSVLRSTNSTPYNSIVNGSKNLAMCK</sequence>
<dbReference type="RefSeq" id="WP_277579597.1">
    <property type="nucleotide sequence ID" value="NZ_JANRMI010000006.1"/>
</dbReference>